<evidence type="ECO:0000313" key="2">
    <source>
        <dbReference type="EMBL" id="GGN39483.1"/>
    </source>
</evidence>
<dbReference type="Proteomes" id="UP000653411">
    <property type="component" value="Unassembled WGS sequence"/>
</dbReference>
<gene>
    <name evidence="2" type="ORF">GCM10011578_086090</name>
</gene>
<reference evidence="2" key="2">
    <citation type="submission" date="2020-09" db="EMBL/GenBank/DDBJ databases">
        <authorList>
            <person name="Sun Q."/>
            <person name="Zhou Y."/>
        </authorList>
    </citation>
    <scope>NUCLEOTIDE SEQUENCE</scope>
    <source>
        <strain evidence="2">CGMCC 4.7110</strain>
    </source>
</reference>
<evidence type="ECO:0000313" key="3">
    <source>
        <dbReference type="Proteomes" id="UP000653411"/>
    </source>
</evidence>
<proteinExistence type="predicted"/>
<dbReference type="RefSeq" id="WP_189268402.1">
    <property type="nucleotide sequence ID" value="NZ_BMML01000030.1"/>
</dbReference>
<dbReference type="Gene3D" id="3.50.50.60">
    <property type="entry name" value="FAD/NAD(P)-binding domain"/>
    <property type="match status" value="1"/>
</dbReference>
<keyword evidence="3" id="KW-1185">Reference proteome</keyword>
<feature type="compositionally biased region" description="Basic and acidic residues" evidence="1">
    <location>
        <begin position="1"/>
        <end position="15"/>
    </location>
</feature>
<dbReference type="InterPro" id="IPR036188">
    <property type="entry name" value="FAD/NAD-bd_sf"/>
</dbReference>
<dbReference type="Gene3D" id="3.40.50.720">
    <property type="entry name" value="NAD(P)-binding Rossmann-like Domain"/>
    <property type="match status" value="1"/>
</dbReference>
<sequence length="215" mass="22762">MRDYRDGQLDGKGAEAEPGAPVTAQTVEEGSCGETVMAIGLTPRARDAPGRDRPSVVSCPVVLRDWLSAGERVALMGAGGIGLHAGVRRGACQGRVRNRGRPGPARNLIREVSDASDTRPQRCRARVQQEGGRSLTPVAQLRESWATGTPGTARTSRAEISPAMRRLGLIRFLRADGSAGRDEGPGRVKPRTKSLDFLISSACLPLGTALSQGRS</sequence>
<dbReference type="EMBL" id="BMML01000030">
    <property type="protein sequence ID" value="GGN39483.1"/>
    <property type="molecule type" value="Genomic_DNA"/>
</dbReference>
<evidence type="ECO:0000256" key="1">
    <source>
        <dbReference type="SAM" id="MobiDB-lite"/>
    </source>
</evidence>
<feature type="region of interest" description="Disordered" evidence="1">
    <location>
        <begin position="1"/>
        <end position="27"/>
    </location>
</feature>
<reference evidence="2" key="1">
    <citation type="journal article" date="2014" name="Int. J. Syst. Evol. Microbiol.">
        <title>Complete genome sequence of Corynebacterium casei LMG S-19264T (=DSM 44701T), isolated from a smear-ripened cheese.</title>
        <authorList>
            <consortium name="US DOE Joint Genome Institute (JGI-PGF)"/>
            <person name="Walter F."/>
            <person name="Albersmeier A."/>
            <person name="Kalinowski J."/>
            <person name="Ruckert C."/>
        </authorList>
    </citation>
    <scope>NUCLEOTIDE SEQUENCE</scope>
    <source>
        <strain evidence="2">CGMCC 4.7110</strain>
    </source>
</reference>
<dbReference type="SUPFAM" id="SSF51971">
    <property type="entry name" value="Nucleotide-binding domain"/>
    <property type="match status" value="1"/>
</dbReference>
<name>A0A918CWF1_9ACTN</name>
<organism evidence="2 3">
    <name type="scientific">Streptomyces fuscichromogenes</name>
    <dbReference type="NCBI Taxonomy" id="1324013"/>
    <lineage>
        <taxon>Bacteria</taxon>
        <taxon>Bacillati</taxon>
        <taxon>Actinomycetota</taxon>
        <taxon>Actinomycetes</taxon>
        <taxon>Kitasatosporales</taxon>
        <taxon>Streptomycetaceae</taxon>
        <taxon>Streptomyces</taxon>
    </lineage>
</organism>
<dbReference type="AlphaFoldDB" id="A0A918CWF1"/>
<protein>
    <submittedName>
        <fullName evidence="2">Uncharacterized protein</fullName>
    </submittedName>
</protein>
<comment type="caution">
    <text evidence="2">The sequence shown here is derived from an EMBL/GenBank/DDBJ whole genome shotgun (WGS) entry which is preliminary data.</text>
</comment>
<accession>A0A918CWF1</accession>